<evidence type="ECO:0000313" key="1">
    <source>
        <dbReference type="EMBL" id="MBB6510702.1"/>
    </source>
</evidence>
<dbReference type="RefSeq" id="WP_092662941.1">
    <property type="nucleotide sequence ID" value="NZ_JACHBU010000010.1"/>
</dbReference>
<sequence length="216" mass="23766">MIDFFGTTQGFMTLGALIGAGSFALGSASRSIHKLGVLVRPGQTNRNARSLAMRTMLALDDYVGAAYAAVHDRPEFNPMDQEEFAFHLPEPVLILPDDADWQLFGADLGEEILWFSNRVSNHENALESLDLSKPAHDGFFERRIEGYARLAARAMDLIARISSEFDLTLPEKPDYYRQAEGLAKILHGLDKATANKLQPATGNATTNVTPLFPKSV</sequence>
<keyword evidence="2" id="KW-1185">Reference proteome</keyword>
<proteinExistence type="predicted"/>
<reference evidence="1 2" key="1">
    <citation type="submission" date="2020-08" db="EMBL/GenBank/DDBJ databases">
        <title>The Agave Microbiome: Exploring the role of microbial communities in plant adaptations to desert environments.</title>
        <authorList>
            <person name="Partida-Martinez L.P."/>
        </authorList>
    </citation>
    <scope>NUCLEOTIDE SEQUENCE [LARGE SCALE GENOMIC DNA]</scope>
    <source>
        <strain evidence="1 2">AS3.12</strain>
    </source>
</reference>
<name>A0A7X0JPU1_9HYPH</name>
<dbReference type="EMBL" id="JACHBU010000010">
    <property type="protein sequence ID" value="MBB6510702.1"/>
    <property type="molecule type" value="Genomic_DNA"/>
</dbReference>
<comment type="caution">
    <text evidence="1">The sequence shown here is derived from an EMBL/GenBank/DDBJ whole genome shotgun (WGS) entry which is preliminary data.</text>
</comment>
<evidence type="ECO:0000313" key="2">
    <source>
        <dbReference type="Proteomes" id="UP000585437"/>
    </source>
</evidence>
<gene>
    <name evidence="1" type="ORF">F4695_004094</name>
</gene>
<dbReference type="AlphaFoldDB" id="A0A7X0JPU1"/>
<dbReference type="Proteomes" id="UP000585437">
    <property type="component" value="Unassembled WGS sequence"/>
</dbReference>
<organism evidence="1 2">
    <name type="scientific">Rhizobium soli</name>
    <dbReference type="NCBI Taxonomy" id="424798"/>
    <lineage>
        <taxon>Bacteria</taxon>
        <taxon>Pseudomonadati</taxon>
        <taxon>Pseudomonadota</taxon>
        <taxon>Alphaproteobacteria</taxon>
        <taxon>Hyphomicrobiales</taxon>
        <taxon>Rhizobiaceae</taxon>
        <taxon>Rhizobium/Agrobacterium group</taxon>
        <taxon>Rhizobium</taxon>
    </lineage>
</organism>
<accession>A0A7X0JPU1</accession>
<protein>
    <submittedName>
        <fullName evidence="1">Uncharacterized protein</fullName>
    </submittedName>
</protein>